<dbReference type="OrthoDB" id="7874631at2"/>
<gene>
    <name evidence="1" type="ORF">OCH239_02815</name>
</gene>
<dbReference type="RefSeq" id="WP_037262461.1">
    <property type="nucleotide sequence ID" value="NZ_JALZ01000010.1"/>
</dbReference>
<reference evidence="1 2" key="1">
    <citation type="submission" date="2014-01" db="EMBL/GenBank/DDBJ databases">
        <title>Roseivivax halodurans JCM 10272 Genome Sequencing.</title>
        <authorList>
            <person name="Lai Q."/>
            <person name="Li G."/>
            <person name="Shao Z."/>
        </authorList>
    </citation>
    <scope>NUCLEOTIDE SEQUENCE [LARGE SCALE GENOMIC DNA]</scope>
    <source>
        <strain evidence="1 2">JCM 10272</strain>
    </source>
</reference>
<keyword evidence="2" id="KW-1185">Reference proteome</keyword>
<dbReference type="Proteomes" id="UP000022447">
    <property type="component" value="Unassembled WGS sequence"/>
</dbReference>
<evidence type="ECO:0000313" key="2">
    <source>
        <dbReference type="Proteomes" id="UP000022447"/>
    </source>
</evidence>
<accession>X7EF10</accession>
<comment type="caution">
    <text evidence="1">The sequence shown here is derived from an EMBL/GenBank/DDBJ whole genome shotgun (WGS) entry which is preliminary data.</text>
</comment>
<name>X7EF10_9RHOB</name>
<evidence type="ECO:0000313" key="1">
    <source>
        <dbReference type="EMBL" id="ETX14512.1"/>
    </source>
</evidence>
<proteinExistence type="predicted"/>
<organism evidence="1 2">
    <name type="scientific">Roseivivax halodurans JCM 10272</name>
    <dbReference type="NCBI Taxonomy" id="1449350"/>
    <lineage>
        <taxon>Bacteria</taxon>
        <taxon>Pseudomonadati</taxon>
        <taxon>Pseudomonadota</taxon>
        <taxon>Alphaproteobacteria</taxon>
        <taxon>Rhodobacterales</taxon>
        <taxon>Roseobacteraceae</taxon>
        <taxon>Roseivivax</taxon>
    </lineage>
</organism>
<dbReference type="EMBL" id="JALZ01000010">
    <property type="protein sequence ID" value="ETX14512.1"/>
    <property type="molecule type" value="Genomic_DNA"/>
</dbReference>
<dbReference type="STRING" id="1449350.OCH239_02815"/>
<protein>
    <submittedName>
        <fullName evidence="1">Uncharacterized protein</fullName>
    </submittedName>
</protein>
<sequence length="108" mass="11534">MRRTVFFLPVAGLVAIAAILGWRQGWIHANVTETQAIAAFAERYLADRAGDGTGATARAAECRGVPGAGQGAWLVVVCGPEPHDAARHYTYYVDRAGKLIRRVGPDDA</sequence>
<dbReference type="AlphaFoldDB" id="X7EF10"/>
<dbReference type="eggNOG" id="ENOG5033BEU">
    <property type="taxonomic scope" value="Bacteria"/>
</dbReference>